<dbReference type="AlphaFoldDB" id="A0A9N9J892"/>
<dbReference type="Pfam" id="PF20147">
    <property type="entry name" value="Crinkler"/>
    <property type="match status" value="1"/>
</dbReference>
<feature type="domain" description="Crinkler effector protein N-terminal" evidence="4">
    <location>
        <begin position="5"/>
        <end position="102"/>
    </location>
</feature>
<evidence type="ECO:0000256" key="3">
    <source>
        <dbReference type="ARBA" id="ARBA00022525"/>
    </source>
</evidence>
<dbReference type="Proteomes" id="UP000789508">
    <property type="component" value="Unassembled WGS sequence"/>
</dbReference>
<sequence>YTEIVLGCIILGGKNAFPVDFDTGKTIGHLKKAIKEQAELKIPAYKLKLWKVNVPQSRKHEIYEGIDVKVKFQGIELDDDLSRIEKYFPQGPPEEHIHIIVEPPSPATT</sequence>
<feature type="non-terminal residue" evidence="5">
    <location>
        <position position="109"/>
    </location>
</feature>
<dbReference type="OrthoDB" id="2442959at2759"/>
<evidence type="ECO:0000259" key="4">
    <source>
        <dbReference type="Pfam" id="PF20147"/>
    </source>
</evidence>
<proteinExistence type="predicted"/>
<dbReference type="GO" id="GO:0005576">
    <property type="term" value="C:extracellular region"/>
    <property type="evidence" value="ECO:0007669"/>
    <property type="project" value="UniProtKB-SubCell"/>
</dbReference>
<reference evidence="5" key="1">
    <citation type="submission" date="2021-06" db="EMBL/GenBank/DDBJ databases">
        <authorList>
            <person name="Kallberg Y."/>
            <person name="Tangrot J."/>
            <person name="Rosling A."/>
        </authorList>
    </citation>
    <scope>NUCLEOTIDE SEQUENCE</scope>
    <source>
        <strain evidence="5">FL130A</strain>
    </source>
</reference>
<evidence type="ECO:0000313" key="6">
    <source>
        <dbReference type="Proteomes" id="UP000789508"/>
    </source>
</evidence>
<dbReference type="InterPro" id="IPR045379">
    <property type="entry name" value="Crinkler_N"/>
</dbReference>
<comment type="subcellular location">
    <subcellularLocation>
        <location evidence="1">Host cell</location>
    </subcellularLocation>
    <subcellularLocation>
        <location evidence="2">Secreted</location>
    </subcellularLocation>
</comment>
<accession>A0A9N9J892</accession>
<evidence type="ECO:0000256" key="2">
    <source>
        <dbReference type="ARBA" id="ARBA00004613"/>
    </source>
</evidence>
<comment type="caution">
    <text evidence="5">The sequence shown here is derived from an EMBL/GenBank/DDBJ whole genome shotgun (WGS) entry which is preliminary data.</text>
</comment>
<dbReference type="EMBL" id="CAJVPS010049866">
    <property type="protein sequence ID" value="CAG8766953.1"/>
    <property type="molecule type" value="Genomic_DNA"/>
</dbReference>
<dbReference type="GO" id="GO:0043657">
    <property type="term" value="C:host cell"/>
    <property type="evidence" value="ECO:0007669"/>
    <property type="project" value="UniProtKB-SubCell"/>
</dbReference>
<evidence type="ECO:0000313" key="5">
    <source>
        <dbReference type="EMBL" id="CAG8766953.1"/>
    </source>
</evidence>
<keyword evidence="6" id="KW-1185">Reference proteome</keyword>
<organism evidence="5 6">
    <name type="scientific">Ambispora leptoticha</name>
    <dbReference type="NCBI Taxonomy" id="144679"/>
    <lineage>
        <taxon>Eukaryota</taxon>
        <taxon>Fungi</taxon>
        <taxon>Fungi incertae sedis</taxon>
        <taxon>Mucoromycota</taxon>
        <taxon>Glomeromycotina</taxon>
        <taxon>Glomeromycetes</taxon>
        <taxon>Archaeosporales</taxon>
        <taxon>Ambisporaceae</taxon>
        <taxon>Ambispora</taxon>
    </lineage>
</organism>
<feature type="non-terminal residue" evidence="5">
    <location>
        <position position="1"/>
    </location>
</feature>
<name>A0A9N9J892_9GLOM</name>
<evidence type="ECO:0000256" key="1">
    <source>
        <dbReference type="ARBA" id="ARBA00004340"/>
    </source>
</evidence>
<gene>
    <name evidence="5" type="ORF">ALEPTO_LOCUS13931</name>
</gene>
<keyword evidence="3" id="KW-0964">Secreted</keyword>
<protein>
    <submittedName>
        <fullName evidence="5">2044_t:CDS:1</fullName>
    </submittedName>
</protein>